<accession>A0A0F9AC80</accession>
<protein>
    <submittedName>
        <fullName evidence="1">Uncharacterized protein</fullName>
    </submittedName>
</protein>
<evidence type="ECO:0000313" key="1">
    <source>
        <dbReference type="EMBL" id="KKK95850.1"/>
    </source>
</evidence>
<dbReference type="AlphaFoldDB" id="A0A0F9AC80"/>
<comment type="caution">
    <text evidence="1">The sequence shown here is derived from an EMBL/GenBank/DDBJ whole genome shotgun (WGS) entry which is preliminary data.</text>
</comment>
<feature type="non-terminal residue" evidence="1">
    <location>
        <position position="218"/>
    </location>
</feature>
<gene>
    <name evidence="1" type="ORF">LCGC14_2668660</name>
</gene>
<sequence>MEKNFVAFAVAAIPLGLMFHAFGAIGKVVPKVNNGPSRAMVYQQERAARPFNQETTVVPEVRVEPVGVPLGKEIVPIKPEVEVREIKPDLSIVSIDEIKSTSNEQLIARTEEAIVADKNILVDLFGEEGAKRYEGLLRRENSLDVVKADEASDARQVMEDGLTKIEQDRLFGIGGEEGVAGEELIPFLNELKRNTKEVLEGEPTELLMNTVVRELTER</sequence>
<reference evidence="1" key="1">
    <citation type="journal article" date="2015" name="Nature">
        <title>Complex archaea that bridge the gap between prokaryotes and eukaryotes.</title>
        <authorList>
            <person name="Spang A."/>
            <person name="Saw J.H."/>
            <person name="Jorgensen S.L."/>
            <person name="Zaremba-Niedzwiedzka K."/>
            <person name="Martijn J."/>
            <person name="Lind A.E."/>
            <person name="van Eijk R."/>
            <person name="Schleper C."/>
            <person name="Guy L."/>
            <person name="Ettema T.J."/>
        </authorList>
    </citation>
    <scope>NUCLEOTIDE SEQUENCE</scope>
</reference>
<organism evidence="1">
    <name type="scientific">marine sediment metagenome</name>
    <dbReference type="NCBI Taxonomy" id="412755"/>
    <lineage>
        <taxon>unclassified sequences</taxon>
        <taxon>metagenomes</taxon>
        <taxon>ecological metagenomes</taxon>
    </lineage>
</organism>
<proteinExistence type="predicted"/>
<name>A0A0F9AC80_9ZZZZ</name>
<dbReference type="EMBL" id="LAZR01046728">
    <property type="protein sequence ID" value="KKK95850.1"/>
    <property type="molecule type" value="Genomic_DNA"/>
</dbReference>